<dbReference type="eggNOG" id="COG3467">
    <property type="taxonomic scope" value="Bacteria"/>
</dbReference>
<keyword evidence="2" id="KW-1185">Reference proteome</keyword>
<dbReference type="Proteomes" id="UP000006053">
    <property type="component" value="Chromosome"/>
</dbReference>
<proteinExistence type="predicted"/>
<dbReference type="EMBL" id="CP003348">
    <property type="protein sequence ID" value="AFL99940.1"/>
    <property type="molecule type" value="Genomic_DNA"/>
</dbReference>
<organism evidence="1 2">
    <name type="scientific">Desulfitobacterium dehalogenans (strain ATCC 51507 / DSM 9161 / JW/IU-DC1)</name>
    <dbReference type="NCBI Taxonomy" id="756499"/>
    <lineage>
        <taxon>Bacteria</taxon>
        <taxon>Bacillati</taxon>
        <taxon>Bacillota</taxon>
        <taxon>Clostridia</taxon>
        <taxon>Eubacteriales</taxon>
        <taxon>Desulfitobacteriaceae</taxon>
        <taxon>Desulfitobacterium</taxon>
    </lineage>
</organism>
<dbReference type="InterPro" id="IPR012349">
    <property type="entry name" value="Split_barrel_FMN-bd"/>
</dbReference>
<evidence type="ECO:0000313" key="2">
    <source>
        <dbReference type="Proteomes" id="UP000006053"/>
    </source>
</evidence>
<dbReference type="RefSeq" id="WP_014793430.1">
    <property type="nucleotide sequence ID" value="NC_018017.1"/>
</dbReference>
<dbReference type="InterPro" id="IPR024747">
    <property type="entry name" value="Pyridox_Oxase-rel"/>
</dbReference>
<dbReference type="AlphaFoldDB" id="I4A7K6"/>
<dbReference type="Pfam" id="PF12900">
    <property type="entry name" value="Pyridox_ox_2"/>
    <property type="match status" value="1"/>
</dbReference>
<sequence>MDKREIMFKEIRNKKRKLKLEEAKELLINGEYGILATNGENGYSYAIPLNYVYVNDKIYFHCAIEGHKLDNIALNNKISFCVVGKTELAPEKFTSKYESVLIFGRAFIADEDEKKKALIGLINKYSSGYEKQGGKYIDRSIQDTCVVKIEIDQITGKANR</sequence>
<dbReference type="OrthoDB" id="9794935at2"/>
<evidence type="ECO:0000313" key="1">
    <source>
        <dbReference type="EMBL" id="AFL99940.1"/>
    </source>
</evidence>
<reference evidence="2" key="1">
    <citation type="submission" date="2012-06" db="EMBL/GenBank/DDBJ databases">
        <title>Complete sequence of Desulfitobacterium dehalogenans ATCC 51507.</title>
        <authorList>
            <person name="Lucas S."/>
            <person name="Han J."/>
            <person name="Lapidus A."/>
            <person name="Cheng J.-F."/>
            <person name="Goodwin L."/>
            <person name="Pitluck S."/>
            <person name="Peters L."/>
            <person name="Ovchinnikova G."/>
            <person name="Teshima H."/>
            <person name="Detter J.C."/>
            <person name="Han C."/>
            <person name="Tapia R."/>
            <person name="Land M."/>
            <person name="Hauser L."/>
            <person name="Kyrpides N."/>
            <person name="Ivanova N."/>
            <person name="Pagani I."/>
            <person name="Kruse T."/>
            <person name="de Vos W.M."/>
            <person name="Smidt H."/>
            <person name="Woyke T."/>
        </authorList>
    </citation>
    <scope>NUCLEOTIDE SEQUENCE [LARGE SCALE GENOMIC DNA]</scope>
    <source>
        <strain evidence="2">ATCC 51507 / DSM 9161 / JW/IU-DC1</strain>
    </source>
</reference>
<dbReference type="KEGG" id="ddh:Desde_1532"/>
<dbReference type="STRING" id="756499.Desde_1532"/>
<dbReference type="SUPFAM" id="SSF50475">
    <property type="entry name" value="FMN-binding split barrel"/>
    <property type="match status" value="1"/>
</dbReference>
<protein>
    <submittedName>
        <fullName evidence="1">Putative flavin-nucleotide-binding protein</fullName>
    </submittedName>
</protein>
<gene>
    <name evidence="1" type="ordered locus">Desde_1532</name>
</gene>
<dbReference type="HOGENOM" id="CLU_067890_2_2_9"/>
<dbReference type="PANTHER" id="PTHR34071">
    <property type="entry name" value="5-NITROIMIDAZOLE ANTIBIOTICS RESISTANCE PROTEIN, NIMA-FAMILY-RELATED PROTEIN-RELATED"/>
    <property type="match status" value="1"/>
</dbReference>
<reference evidence="1 2" key="2">
    <citation type="journal article" date="2015" name="J. Bacteriol.">
        <title>Genomic, proteomic, and biochemical analysis of the organohalide respiratory pathway in Desulfitobacterium dehalogenans.</title>
        <authorList>
            <person name="Kruse T."/>
            <person name="van de Pas B.A."/>
            <person name="Atteia A."/>
            <person name="Krab K."/>
            <person name="Hagen W.R."/>
            <person name="Goodwin L."/>
            <person name="Chain P."/>
            <person name="Boeren S."/>
            <person name="Maphosa F."/>
            <person name="Schraa G."/>
            <person name="de Vos W.M."/>
            <person name="van der Oost J."/>
            <person name="Smidt H."/>
            <person name="Stams A.J."/>
        </authorList>
    </citation>
    <scope>NUCLEOTIDE SEQUENCE [LARGE SCALE GENOMIC DNA]</scope>
    <source>
        <strain evidence="2">ATCC 51507 / DSM 9161 / JW/IU-DC1</strain>
    </source>
</reference>
<accession>I4A7K6</accession>
<name>I4A7K6_DESDJ</name>
<dbReference type="PANTHER" id="PTHR34071:SF2">
    <property type="entry name" value="FLAVIN-NUCLEOTIDE-BINDING PROTEIN"/>
    <property type="match status" value="1"/>
</dbReference>
<dbReference type="Gene3D" id="2.30.110.10">
    <property type="entry name" value="Electron Transport, Fmn-binding Protein, Chain A"/>
    <property type="match status" value="1"/>
</dbReference>